<keyword evidence="1 3" id="KW-0689">Ribosomal protein</keyword>
<dbReference type="Gene3D" id="3.30.1320.10">
    <property type="match status" value="1"/>
</dbReference>
<accession>A0A7M1XJY6</accession>
<dbReference type="PANTHER" id="PTHR12919">
    <property type="entry name" value="30S RIBOSOMAL PROTEIN S16"/>
    <property type="match status" value="1"/>
</dbReference>
<comment type="similarity">
    <text evidence="3">Belongs to the bacterial ribosomal protein bS16 family.</text>
</comment>
<evidence type="ECO:0000256" key="3">
    <source>
        <dbReference type="HAMAP-Rule" id="MF_00385"/>
    </source>
</evidence>
<dbReference type="EMBL" id="CP031517">
    <property type="protein sequence ID" value="QOS39178.1"/>
    <property type="molecule type" value="Genomic_DNA"/>
</dbReference>
<dbReference type="HAMAP" id="MF_00385">
    <property type="entry name" value="Ribosomal_bS16"/>
    <property type="match status" value="1"/>
</dbReference>
<dbReference type="GO" id="GO:0005737">
    <property type="term" value="C:cytoplasm"/>
    <property type="evidence" value="ECO:0007669"/>
    <property type="project" value="UniProtKB-ARBA"/>
</dbReference>
<dbReference type="Proteomes" id="UP000593591">
    <property type="component" value="Chromosome"/>
</dbReference>
<evidence type="ECO:0000313" key="5">
    <source>
        <dbReference type="Proteomes" id="UP000593591"/>
    </source>
</evidence>
<sequence>MVKIRLARKGRTHYAQYRIVVSDSRRIPNSAALVQLGSYDPNANTCTINEEEALKWLLQGAIPSDSVKTLLSKQGIYKKFLDAKLAAKKANKEAK</sequence>
<dbReference type="SUPFAM" id="SSF54565">
    <property type="entry name" value="Ribosomal protein S16"/>
    <property type="match status" value="1"/>
</dbReference>
<dbReference type="PANTHER" id="PTHR12919:SF20">
    <property type="entry name" value="SMALL RIBOSOMAL SUBUNIT PROTEIN BS16M"/>
    <property type="match status" value="1"/>
</dbReference>
<keyword evidence="2 3" id="KW-0687">Ribonucleoprotein</keyword>
<dbReference type="Pfam" id="PF00886">
    <property type="entry name" value="Ribosomal_S16"/>
    <property type="match status" value="1"/>
</dbReference>
<dbReference type="NCBIfam" id="TIGR00002">
    <property type="entry name" value="S16"/>
    <property type="match status" value="1"/>
</dbReference>
<dbReference type="GO" id="GO:0003735">
    <property type="term" value="F:structural constituent of ribosome"/>
    <property type="evidence" value="ECO:0007669"/>
    <property type="project" value="InterPro"/>
</dbReference>
<name>A0A7M1XJY6_9SPIR</name>
<dbReference type="PROSITE" id="PS00732">
    <property type="entry name" value="RIBOSOMAL_S16"/>
    <property type="match status" value="1"/>
</dbReference>
<dbReference type="InterPro" id="IPR000307">
    <property type="entry name" value="Ribosomal_bS16"/>
</dbReference>
<dbReference type="GO" id="GO:0015935">
    <property type="term" value="C:small ribosomal subunit"/>
    <property type="evidence" value="ECO:0007669"/>
    <property type="project" value="TreeGrafter"/>
</dbReference>
<dbReference type="InterPro" id="IPR020592">
    <property type="entry name" value="Ribosomal_bS16_CS"/>
</dbReference>
<evidence type="ECO:0000256" key="1">
    <source>
        <dbReference type="ARBA" id="ARBA00022980"/>
    </source>
</evidence>
<evidence type="ECO:0000313" key="4">
    <source>
        <dbReference type="EMBL" id="QOS39178.1"/>
    </source>
</evidence>
<dbReference type="AlphaFoldDB" id="A0A7M1XJY6"/>
<evidence type="ECO:0000256" key="2">
    <source>
        <dbReference type="ARBA" id="ARBA00023274"/>
    </source>
</evidence>
<dbReference type="GO" id="GO:0006412">
    <property type="term" value="P:translation"/>
    <property type="evidence" value="ECO:0007669"/>
    <property type="project" value="UniProtKB-UniRule"/>
</dbReference>
<organism evidence="4 5">
    <name type="scientific">Treponema rectale</name>
    <dbReference type="NCBI Taxonomy" id="744512"/>
    <lineage>
        <taxon>Bacteria</taxon>
        <taxon>Pseudomonadati</taxon>
        <taxon>Spirochaetota</taxon>
        <taxon>Spirochaetia</taxon>
        <taxon>Spirochaetales</taxon>
        <taxon>Treponemataceae</taxon>
        <taxon>Treponema</taxon>
    </lineage>
</organism>
<gene>
    <name evidence="3 4" type="primary">rpsP</name>
    <name evidence="4" type="ORF">DYE49_01395</name>
</gene>
<dbReference type="InterPro" id="IPR023803">
    <property type="entry name" value="Ribosomal_bS16_dom_sf"/>
</dbReference>
<protein>
    <recommendedName>
        <fullName evidence="3">Small ribosomal subunit protein bS16</fullName>
    </recommendedName>
</protein>
<proteinExistence type="inferred from homology"/>
<reference evidence="4 5" key="1">
    <citation type="submission" date="2018-08" db="EMBL/GenBank/DDBJ databases">
        <title>The first complete genome of Treponema rectale (CHPAT), a commensal spirochete of the bovine rectum.</title>
        <authorList>
            <person name="Staton G.J."/>
            <person name="Clegg S.R."/>
            <person name="Carter S.D."/>
            <person name="Radford A.D."/>
            <person name="Darby A."/>
            <person name="Hall N."/>
            <person name="Birtles R.J."/>
            <person name="Evans N.J."/>
        </authorList>
    </citation>
    <scope>NUCLEOTIDE SEQUENCE [LARGE SCALE GENOMIC DNA]</scope>
    <source>
        <strain evidence="4 5">CHPA</strain>
    </source>
</reference>
<dbReference type="KEGG" id="trc:DYE49_01395"/>